<dbReference type="SMART" id="SM00248">
    <property type="entry name" value="ANK"/>
    <property type="match status" value="4"/>
</dbReference>
<evidence type="ECO:0000259" key="4">
    <source>
        <dbReference type="PROSITE" id="PS50105"/>
    </source>
</evidence>
<dbReference type="PROSITE" id="PS50297">
    <property type="entry name" value="ANK_REP_REGION"/>
    <property type="match status" value="1"/>
</dbReference>
<name>A0AAW1DAU1_9HEMI</name>
<reference evidence="5 6" key="1">
    <citation type="submission" date="2022-12" db="EMBL/GenBank/DDBJ databases">
        <title>Chromosome-level genome assembly of true bugs.</title>
        <authorList>
            <person name="Ma L."/>
            <person name="Li H."/>
        </authorList>
    </citation>
    <scope>NUCLEOTIDE SEQUENCE [LARGE SCALE GENOMIC DNA]</scope>
    <source>
        <strain evidence="5">Lab_2022b</strain>
    </source>
</reference>
<feature type="repeat" description="ANK" evidence="3">
    <location>
        <begin position="93"/>
        <end position="125"/>
    </location>
</feature>
<dbReference type="InterPro" id="IPR002110">
    <property type="entry name" value="Ankyrin_rpt"/>
</dbReference>
<protein>
    <recommendedName>
        <fullName evidence="4">SAM domain-containing protein</fullName>
    </recommendedName>
</protein>
<dbReference type="InterPro" id="IPR001660">
    <property type="entry name" value="SAM"/>
</dbReference>
<keyword evidence="6" id="KW-1185">Reference proteome</keyword>
<evidence type="ECO:0000256" key="3">
    <source>
        <dbReference type="PROSITE-ProRule" id="PRU00023"/>
    </source>
</evidence>
<feature type="domain" description="SAM" evidence="4">
    <location>
        <begin position="149"/>
        <end position="212"/>
    </location>
</feature>
<dbReference type="Gene3D" id="1.25.40.20">
    <property type="entry name" value="Ankyrin repeat-containing domain"/>
    <property type="match status" value="1"/>
</dbReference>
<evidence type="ECO:0000313" key="5">
    <source>
        <dbReference type="EMBL" id="KAK9508146.1"/>
    </source>
</evidence>
<organism evidence="5 6">
    <name type="scientific">Rhynocoris fuscipes</name>
    <dbReference type="NCBI Taxonomy" id="488301"/>
    <lineage>
        <taxon>Eukaryota</taxon>
        <taxon>Metazoa</taxon>
        <taxon>Ecdysozoa</taxon>
        <taxon>Arthropoda</taxon>
        <taxon>Hexapoda</taxon>
        <taxon>Insecta</taxon>
        <taxon>Pterygota</taxon>
        <taxon>Neoptera</taxon>
        <taxon>Paraneoptera</taxon>
        <taxon>Hemiptera</taxon>
        <taxon>Heteroptera</taxon>
        <taxon>Panheteroptera</taxon>
        <taxon>Cimicomorpha</taxon>
        <taxon>Reduviidae</taxon>
        <taxon>Harpactorinae</taxon>
        <taxon>Harpactorini</taxon>
        <taxon>Rhynocoris</taxon>
    </lineage>
</organism>
<dbReference type="PROSITE" id="PS50088">
    <property type="entry name" value="ANK_REPEAT"/>
    <property type="match status" value="1"/>
</dbReference>
<sequence length="216" mass="25222">MYGCYHERDEIVRFLVFDESADRTILNDQNRSALTIAAILGNIQILKNVFHENIIDVQDIYDYTPLFYAVKHRHYSCVKYLLKQKSNPDLLCNNKTALMFCAKKNDKLMIQLLLKYGADVNISNSKDKTAIDYAKKTNNDEIIRLLNIHGQNDIKQILKKEGLEHYWIHFEENNINFQQFLNMTELDMKNIGISKFGPRRKLSLIIAAIKEDFSSL</sequence>
<comment type="caution">
    <text evidence="5">The sequence shown here is derived from an EMBL/GenBank/DDBJ whole genome shotgun (WGS) entry which is preliminary data.</text>
</comment>
<dbReference type="SUPFAM" id="SSF48403">
    <property type="entry name" value="Ankyrin repeat"/>
    <property type="match status" value="1"/>
</dbReference>
<dbReference type="InterPro" id="IPR036770">
    <property type="entry name" value="Ankyrin_rpt-contain_sf"/>
</dbReference>
<proteinExistence type="predicted"/>
<evidence type="ECO:0000313" key="6">
    <source>
        <dbReference type="Proteomes" id="UP001461498"/>
    </source>
</evidence>
<dbReference type="Proteomes" id="UP001461498">
    <property type="component" value="Unassembled WGS sequence"/>
</dbReference>
<dbReference type="PANTHER" id="PTHR24173">
    <property type="entry name" value="ANKYRIN REPEAT CONTAINING"/>
    <property type="match status" value="1"/>
</dbReference>
<dbReference type="Pfam" id="PF12796">
    <property type="entry name" value="Ank_2"/>
    <property type="match status" value="1"/>
</dbReference>
<gene>
    <name evidence="5" type="ORF">O3M35_007871</name>
</gene>
<dbReference type="PANTHER" id="PTHR24173:SF74">
    <property type="entry name" value="ANKYRIN REPEAT DOMAIN-CONTAINING PROTEIN 16"/>
    <property type="match status" value="1"/>
</dbReference>
<accession>A0AAW1DAU1</accession>
<evidence type="ECO:0000256" key="2">
    <source>
        <dbReference type="ARBA" id="ARBA00023043"/>
    </source>
</evidence>
<dbReference type="AlphaFoldDB" id="A0AAW1DAU1"/>
<dbReference type="Pfam" id="PF00536">
    <property type="entry name" value="SAM_1"/>
    <property type="match status" value="1"/>
</dbReference>
<dbReference type="Pfam" id="PF00023">
    <property type="entry name" value="Ank"/>
    <property type="match status" value="1"/>
</dbReference>
<keyword evidence="2 3" id="KW-0040">ANK repeat</keyword>
<evidence type="ECO:0000256" key="1">
    <source>
        <dbReference type="ARBA" id="ARBA00022737"/>
    </source>
</evidence>
<dbReference type="InterPro" id="IPR013761">
    <property type="entry name" value="SAM/pointed_sf"/>
</dbReference>
<dbReference type="EMBL" id="JAPXFL010000004">
    <property type="protein sequence ID" value="KAK9508146.1"/>
    <property type="molecule type" value="Genomic_DNA"/>
</dbReference>
<dbReference type="Gene3D" id="1.10.150.50">
    <property type="entry name" value="Transcription Factor, Ets-1"/>
    <property type="match status" value="1"/>
</dbReference>
<dbReference type="PROSITE" id="PS50105">
    <property type="entry name" value="SAM_DOMAIN"/>
    <property type="match status" value="1"/>
</dbReference>
<keyword evidence="1" id="KW-0677">Repeat</keyword>
<dbReference type="SMART" id="SM00454">
    <property type="entry name" value="SAM"/>
    <property type="match status" value="1"/>
</dbReference>